<proteinExistence type="predicted"/>
<evidence type="ECO:0000313" key="2">
    <source>
        <dbReference type="EMBL" id="QJA59603.1"/>
    </source>
</evidence>
<sequence>MRLIRCHGGFPAPWGTRKNSRHTVKALHVVPKNQAAVWACTLLDQAWDDVQVSIGATTEKVYENQVVEMKGIANDASMQADCGDGMRFMNGVVAPVMTNCRVYAYET</sequence>
<dbReference type="EMBL" id="MT141377">
    <property type="protein sequence ID" value="QJA59603.1"/>
    <property type="molecule type" value="Genomic_DNA"/>
</dbReference>
<evidence type="ECO:0000313" key="1">
    <source>
        <dbReference type="EMBL" id="QJA52116.1"/>
    </source>
</evidence>
<gene>
    <name evidence="2" type="ORF">MM415B01262_0003</name>
    <name evidence="1" type="ORF">TM448A02486_0003</name>
</gene>
<protein>
    <submittedName>
        <fullName evidence="1">Uncharacterized protein</fullName>
    </submittedName>
</protein>
<dbReference type="AlphaFoldDB" id="A0A6H1ZW09"/>
<accession>A0A6H1ZW09</accession>
<dbReference type="EMBL" id="MT144314">
    <property type="protein sequence ID" value="QJA52116.1"/>
    <property type="molecule type" value="Genomic_DNA"/>
</dbReference>
<reference evidence="1" key="1">
    <citation type="submission" date="2020-03" db="EMBL/GenBank/DDBJ databases">
        <title>The deep terrestrial virosphere.</title>
        <authorList>
            <person name="Holmfeldt K."/>
            <person name="Nilsson E."/>
            <person name="Simone D."/>
            <person name="Lopez-Fernandez M."/>
            <person name="Wu X."/>
            <person name="de Brujin I."/>
            <person name="Lundin D."/>
            <person name="Andersson A."/>
            <person name="Bertilsson S."/>
            <person name="Dopson M."/>
        </authorList>
    </citation>
    <scope>NUCLEOTIDE SEQUENCE</scope>
    <source>
        <strain evidence="2">MM415B01262</strain>
        <strain evidence="1">TM448A02486</strain>
    </source>
</reference>
<organism evidence="1">
    <name type="scientific">viral metagenome</name>
    <dbReference type="NCBI Taxonomy" id="1070528"/>
    <lineage>
        <taxon>unclassified sequences</taxon>
        <taxon>metagenomes</taxon>
        <taxon>organismal metagenomes</taxon>
    </lineage>
</organism>
<name>A0A6H1ZW09_9ZZZZ</name>